<accession>A0A0D8BH29</accession>
<dbReference type="AlphaFoldDB" id="A0A0D8BH29"/>
<proteinExistence type="inferred from homology"/>
<dbReference type="RefSeq" id="WP_044884973.1">
    <property type="nucleotide sequence ID" value="NZ_JYFN01000014.1"/>
</dbReference>
<dbReference type="Pfam" id="PF00106">
    <property type="entry name" value="adh_short"/>
    <property type="match status" value="1"/>
</dbReference>
<evidence type="ECO:0000313" key="5">
    <source>
        <dbReference type="Proteomes" id="UP000032545"/>
    </source>
</evidence>
<comment type="similarity">
    <text evidence="1 3">Belongs to the short-chain dehydrogenases/reductases (SDR) family.</text>
</comment>
<dbReference type="InterPro" id="IPR002347">
    <property type="entry name" value="SDR_fam"/>
</dbReference>
<dbReference type="OrthoDB" id="286404at2"/>
<comment type="caution">
    <text evidence="4">The sequence shown here is derived from an EMBL/GenBank/DDBJ whole genome shotgun (WGS) entry which is preliminary data.</text>
</comment>
<dbReference type="PANTHER" id="PTHR43180:SF66">
    <property type="entry name" value="SHORT-CHAIN DEHYDROGENASE_REDUCTASE FAMILY PROTEIN"/>
    <property type="match status" value="1"/>
</dbReference>
<evidence type="ECO:0000256" key="1">
    <source>
        <dbReference type="ARBA" id="ARBA00006484"/>
    </source>
</evidence>
<dbReference type="InterPro" id="IPR020904">
    <property type="entry name" value="Sc_DH/Rdtase_CS"/>
</dbReference>
<name>A0A0D8BH29_9ACTN</name>
<reference evidence="5" key="1">
    <citation type="submission" date="2015-02" db="EMBL/GenBank/DDBJ databases">
        <title>Draft Genome of Frankia sp. CpI1-S.</title>
        <authorList>
            <person name="Oshone R.T."/>
            <person name="Ngom M."/>
            <person name="Ghodhbane-Gtari F."/>
            <person name="Gtari M."/>
            <person name="Morris K."/>
            <person name="Thomas K."/>
            <person name="Sen A."/>
            <person name="Tisa L.S."/>
        </authorList>
    </citation>
    <scope>NUCLEOTIDE SEQUENCE [LARGE SCALE GENOMIC DNA]</scope>
    <source>
        <strain evidence="5">CpI1-S</strain>
    </source>
</reference>
<sequence>MSLRGRVALVTGAASGIGAATARVLAADGARVIVADIDQQGEAVAKEIVAAGGEAIFHRVDVRRADEVRAAVAAAESTYGHLDTVIANAGTVGGPAVARRLEDLDEERWTAILDINLAGTIRTFAAAVPALRRAGGGAMSATASIAGLTGVAGQAAYSASKGGIVAVVRALAFELVTDRIRVNCACPGGVATNLLANTDVLPVLMAQAEAQARADAAEAPASVSASAGPVGGPGAQALMNRAADPAEVARVHRFLVSDEASLVNGQAVVCDAGSSVANLWMVIDR</sequence>
<dbReference type="Gene3D" id="3.40.50.720">
    <property type="entry name" value="NAD(P)-binding Rossmann-like Domain"/>
    <property type="match status" value="1"/>
</dbReference>
<dbReference type="Pfam" id="PF13561">
    <property type="entry name" value="adh_short_C2"/>
    <property type="match status" value="1"/>
</dbReference>
<evidence type="ECO:0000256" key="3">
    <source>
        <dbReference type="RuleBase" id="RU000363"/>
    </source>
</evidence>
<keyword evidence="5" id="KW-1185">Reference proteome</keyword>
<protein>
    <submittedName>
        <fullName evidence="4">Short-chain alcohol dehydrogenase</fullName>
    </submittedName>
</protein>
<dbReference type="PATRIC" id="fig|1502723.3.peg.1346"/>
<gene>
    <name evidence="4" type="ORF">FF36_02323</name>
</gene>
<dbReference type="PRINTS" id="PR00081">
    <property type="entry name" value="GDHRDH"/>
</dbReference>
<reference evidence="4 5" key="2">
    <citation type="journal article" date="2016" name="Genome Announc.">
        <title>Permanent Draft Genome Sequences for Two Variants of Frankia sp. Strain CpI1, the First Frankia Strain Isolated from Root Nodules of Comptonia peregrina.</title>
        <authorList>
            <person name="Oshone R."/>
            <person name="Hurst S.G.IV."/>
            <person name="Abebe-Akele F."/>
            <person name="Simpson S."/>
            <person name="Morris K."/>
            <person name="Thomas W.K."/>
            <person name="Tisa L.S."/>
        </authorList>
    </citation>
    <scope>NUCLEOTIDE SEQUENCE [LARGE SCALE GENOMIC DNA]</scope>
    <source>
        <strain evidence="5">CpI1-S</strain>
    </source>
</reference>
<dbReference type="FunFam" id="3.40.50.720:FF:000084">
    <property type="entry name" value="Short-chain dehydrogenase reductase"/>
    <property type="match status" value="1"/>
</dbReference>
<dbReference type="SUPFAM" id="SSF51735">
    <property type="entry name" value="NAD(P)-binding Rossmann-fold domains"/>
    <property type="match status" value="1"/>
</dbReference>
<dbReference type="PRINTS" id="PR00080">
    <property type="entry name" value="SDRFAMILY"/>
</dbReference>
<organism evidence="4 5">
    <name type="scientific">Frankia torreyi</name>
    <dbReference type="NCBI Taxonomy" id="1856"/>
    <lineage>
        <taxon>Bacteria</taxon>
        <taxon>Bacillati</taxon>
        <taxon>Actinomycetota</taxon>
        <taxon>Actinomycetes</taxon>
        <taxon>Frankiales</taxon>
        <taxon>Frankiaceae</taxon>
        <taxon>Frankia</taxon>
    </lineage>
</organism>
<dbReference type="InterPro" id="IPR036291">
    <property type="entry name" value="NAD(P)-bd_dom_sf"/>
</dbReference>
<dbReference type="CDD" id="cd05233">
    <property type="entry name" value="SDR_c"/>
    <property type="match status" value="1"/>
</dbReference>
<evidence type="ECO:0000256" key="2">
    <source>
        <dbReference type="ARBA" id="ARBA00023002"/>
    </source>
</evidence>
<evidence type="ECO:0000313" key="4">
    <source>
        <dbReference type="EMBL" id="KJE23365.1"/>
    </source>
</evidence>
<dbReference type="PANTHER" id="PTHR43180">
    <property type="entry name" value="3-OXOACYL-(ACYL-CARRIER-PROTEIN) REDUCTASE (AFU_ORTHOLOGUE AFUA_6G11210)"/>
    <property type="match status" value="1"/>
</dbReference>
<keyword evidence="2" id="KW-0560">Oxidoreductase</keyword>
<dbReference type="Proteomes" id="UP000032545">
    <property type="component" value="Unassembled WGS sequence"/>
</dbReference>
<dbReference type="EMBL" id="JYFN01000014">
    <property type="protein sequence ID" value="KJE23365.1"/>
    <property type="molecule type" value="Genomic_DNA"/>
</dbReference>
<dbReference type="PROSITE" id="PS00061">
    <property type="entry name" value="ADH_SHORT"/>
    <property type="match status" value="1"/>
</dbReference>
<dbReference type="GO" id="GO:0016491">
    <property type="term" value="F:oxidoreductase activity"/>
    <property type="evidence" value="ECO:0007669"/>
    <property type="project" value="UniProtKB-KW"/>
</dbReference>